<keyword evidence="2" id="KW-1185">Reference proteome</keyword>
<reference evidence="1 2" key="1">
    <citation type="journal article" date="2022" name="Genome Biol. Evol.">
        <title>The Spruce Budworm Genome: Reconstructing the Evolutionary History of Antifreeze Proteins.</title>
        <authorList>
            <person name="Beliveau C."/>
            <person name="Gagne P."/>
            <person name="Picq S."/>
            <person name="Vernygora O."/>
            <person name="Keeling C.I."/>
            <person name="Pinkney K."/>
            <person name="Doucet D."/>
            <person name="Wen F."/>
            <person name="Johnston J.S."/>
            <person name="Maaroufi H."/>
            <person name="Boyle B."/>
            <person name="Laroche J."/>
            <person name="Dewar K."/>
            <person name="Juretic N."/>
            <person name="Blackburn G."/>
            <person name="Nisole A."/>
            <person name="Brunet B."/>
            <person name="Brandao M."/>
            <person name="Lumley L."/>
            <person name="Duan J."/>
            <person name="Quan G."/>
            <person name="Lucarotti C.J."/>
            <person name="Roe A.D."/>
            <person name="Sperling F.A.H."/>
            <person name="Levesque R.C."/>
            <person name="Cusson M."/>
        </authorList>
    </citation>
    <scope>NUCLEOTIDE SEQUENCE [LARGE SCALE GENOMIC DNA]</scope>
    <source>
        <strain evidence="1">Glfc:IPQL:Cfum</strain>
    </source>
</reference>
<comment type="caution">
    <text evidence="1">The sequence shown here is derived from an EMBL/GenBank/DDBJ whole genome shotgun (WGS) entry which is preliminary data.</text>
</comment>
<sequence length="344" mass="40546">MRALKLLVFMMMESVISYSFNSSEIEIRDRSEILSRRKRFLVFNEGSSFQIDIFLFGYTAALAYELPQDPYSPFRHHGDPLHRRMDTKMIYFTDYDGKRMHASKHRREFLKSELMDARSVEFHRSARATLYPKIETLIQSLDFLVHILLVQYVGGLLNETFYKSDFERVLSRRKRFIVFPEGSSFQLVFCVQTAALIPIGDIFLYGNTAAIAWNLPSDPKLFQMFKDQVRVGQRRGDQQDPKHIYYLDEDGKLIKKVPYKSKMHEKRLKEDFLGKKHMDRHSIEFHRNSRLSLFEKLETFLSALPKGSEENEEYDKAHTSTKACETLYPGCDDLRDDVDHYDIK</sequence>
<evidence type="ECO:0000313" key="1">
    <source>
        <dbReference type="EMBL" id="KAI8434496.1"/>
    </source>
</evidence>
<accession>A0ACC0KE65</accession>
<gene>
    <name evidence="1" type="ORF">MSG28_012508</name>
</gene>
<evidence type="ECO:0000313" key="2">
    <source>
        <dbReference type="Proteomes" id="UP001064048"/>
    </source>
</evidence>
<name>A0ACC0KE65_CHOFU</name>
<dbReference type="EMBL" id="CM046121">
    <property type="protein sequence ID" value="KAI8434496.1"/>
    <property type="molecule type" value="Genomic_DNA"/>
</dbReference>
<protein>
    <submittedName>
        <fullName evidence="1">Uncharacterized protein</fullName>
    </submittedName>
</protein>
<organism evidence="1 2">
    <name type="scientific">Choristoneura fumiferana</name>
    <name type="common">Spruce budworm moth</name>
    <name type="synonym">Archips fumiferana</name>
    <dbReference type="NCBI Taxonomy" id="7141"/>
    <lineage>
        <taxon>Eukaryota</taxon>
        <taxon>Metazoa</taxon>
        <taxon>Ecdysozoa</taxon>
        <taxon>Arthropoda</taxon>
        <taxon>Hexapoda</taxon>
        <taxon>Insecta</taxon>
        <taxon>Pterygota</taxon>
        <taxon>Neoptera</taxon>
        <taxon>Endopterygota</taxon>
        <taxon>Lepidoptera</taxon>
        <taxon>Glossata</taxon>
        <taxon>Ditrysia</taxon>
        <taxon>Tortricoidea</taxon>
        <taxon>Tortricidae</taxon>
        <taxon>Tortricinae</taxon>
        <taxon>Choristoneura</taxon>
    </lineage>
</organism>
<dbReference type="Proteomes" id="UP001064048">
    <property type="component" value="Chromosome 21"/>
</dbReference>
<proteinExistence type="predicted"/>